<keyword evidence="9 11" id="KW-0472">Membrane</keyword>
<dbReference type="GO" id="GO:0015031">
    <property type="term" value="P:protein transport"/>
    <property type="evidence" value="ECO:0007669"/>
    <property type="project" value="UniProtKB-KW"/>
</dbReference>
<evidence type="ECO:0000256" key="2">
    <source>
        <dbReference type="ARBA" id="ARBA00006555"/>
    </source>
</evidence>
<keyword evidence="5" id="KW-0997">Cell inner membrane</keyword>
<evidence type="ECO:0000256" key="3">
    <source>
        <dbReference type="ARBA" id="ARBA00022448"/>
    </source>
</evidence>
<protein>
    <submittedName>
        <fullName evidence="13">Putative TonB protein</fullName>
    </submittedName>
</protein>
<organism evidence="13 14">
    <name type="scientific">Vibrio halioticoli NBRC 102217</name>
    <dbReference type="NCBI Taxonomy" id="1219072"/>
    <lineage>
        <taxon>Bacteria</taxon>
        <taxon>Pseudomonadati</taxon>
        <taxon>Pseudomonadota</taxon>
        <taxon>Gammaproteobacteria</taxon>
        <taxon>Vibrionales</taxon>
        <taxon>Vibrionaceae</taxon>
        <taxon>Vibrio</taxon>
    </lineage>
</organism>
<keyword evidence="8 11" id="KW-1133">Transmembrane helix</keyword>
<keyword evidence="7" id="KW-0653">Protein transport</keyword>
<evidence type="ECO:0000256" key="7">
    <source>
        <dbReference type="ARBA" id="ARBA00022927"/>
    </source>
</evidence>
<feature type="domain" description="TonB C-terminal" evidence="12">
    <location>
        <begin position="197"/>
        <end position="287"/>
    </location>
</feature>
<dbReference type="NCBIfam" id="TIGR01352">
    <property type="entry name" value="tonB_Cterm"/>
    <property type="match status" value="1"/>
</dbReference>
<comment type="caution">
    <text evidence="13">The sequence shown here is derived from an EMBL/GenBank/DDBJ whole genome shotgun (WGS) entry which is preliminary data.</text>
</comment>
<evidence type="ECO:0000313" key="13">
    <source>
        <dbReference type="EMBL" id="GAD88599.1"/>
    </source>
</evidence>
<keyword evidence="4" id="KW-1003">Cell membrane</keyword>
<dbReference type="RefSeq" id="WP_023402982.1">
    <property type="nucleotide sequence ID" value="NZ_BAUJ01000007.1"/>
</dbReference>
<keyword evidence="3" id="KW-0813">Transport</keyword>
<dbReference type="AlphaFoldDB" id="V5F0G1"/>
<comment type="similarity">
    <text evidence="2">Belongs to the TonB family.</text>
</comment>
<evidence type="ECO:0000256" key="4">
    <source>
        <dbReference type="ARBA" id="ARBA00022475"/>
    </source>
</evidence>
<evidence type="ECO:0000256" key="8">
    <source>
        <dbReference type="ARBA" id="ARBA00022989"/>
    </source>
</evidence>
<evidence type="ECO:0000259" key="12">
    <source>
        <dbReference type="PROSITE" id="PS52015"/>
    </source>
</evidence>
<feature type="transmembrane region" description="Helical" evidence="11">
    <location>
        <begin position="12"/>
        <end position="30"/>
    </location>
</feature>
<evidence type="ECO:0000256" key="11">
    <source>
        <dbReference type="SAM" id="Phobius"/>
    </source>
</evidence>
<comment type="subcellular location">
    <subcellularLocation>
        <location evidence="1">Cell inner membrane</location>
        <topology evidence="1">Single-pass membrane protein</topology>
        <orientation evidence="1">Periplasmic side</orientation>
    </subcellularLocation>
</comment>
<gene>
    <name evidence="13" type="ORF">VHA01S_007_00200</name>
</gene>
<name>V5F0G1_9VIBR</name>
<proteinExistence type="inferred from homology"/>
<dbReference type="PANTHER" id="PTHR33446:SF2">
    <property type="entry name" value="PROTEIN TONB"/>
    <property type="match status" value="1"/>
</dbReference>
<dbReference type="eggNOG" id="COG0810">
    <property type="taxonomic scope" value="Bacteria"/>
</dbReference>
<dbReference type="Pfam" id="PF03544">
    <property type="entry name" value="TonB_C"/>
    <property type="match status" value="1"/>
</dbReference>
<accession>V5F0G1</accession>
<dbReference type="Gene3D" id="3.30.1150.10">
    <property type="match status" value="1"/>
</dbReference>
<reference evidence="13 14" key="1">
    <citation type="submission" date="2013-11" db="EMBL/GenBank/DDBJ databases">
        <title>Whole genome shotgun sequence of Vibrio halioticoli NBRC 102217.</title>
        <authorList>
            <person name="Isaki S."/>
            <person name="Kimura A."/>
            <person name="Ohji S."/>
            <person name="Hosoyama A."/>
            <person name="Fujita N."/>
            <person name="Hashimoto M."/>
            <person name="Hosoyama Y."/>
            <person name="Yamazoe A."/>
        </authorList>
    </citation>
    <scope>NUCLEOTIDE SEQUENCE [LARGE SCALE GENOMIC DNA]</scope>
    <source>
        <strain evidence="13 14">NBRC 102217</strain>
    </source>
</reference>
<evidence type="ECO:0000256" key="1">
    <source>
        <dbReference type="ARBA" id="ARBA00004383"/>
    </source>
</evidence>
<dbReference type="Proteomes" id="UP000017800">
    <property type="component" value="Unassembled WGS sequence"/>
</dbReference>
<feature type="region of interest" description="Disordered" evidence="10">
    <location>
        <begin position="62"/>
        <end position="135"/>
    </location>
</feature>
<sequence>MTILTTVKKYRYLIAGAISLLIHGVALSFSSPKPEITLANDLQGQALNIQFISVAQVKKEATRQETENKPAPMEEAPQAIEKPLPQEVNKEVQPPKPKPVTKPKPVEKPQKVVQKKPEQKKITPKPVVPKPVQKPVTTAKKPIEPVKPEPKEVAKVAPAKTTQVVKENLDEKVKIDDVTVTEATETTTASESAKPKMIRKPTFSAKPTAVNYPKLAQRRGWQGNTLVEIWINEEGQQMKQLIVHSSGHEILDVAAVKAVTKWKFQRRNEQGQRMAYRVQVPINFKLN</sequence>
<dbReference type="GO" id="GO:0055085">
    <property type="term" value="P:transmembrane transport"/>
    <property type="evidence" value="ECO:0007669"/>
    <property type="project" value="InterPro"/>
</dbReference>
<evidence type="ECO:0000256" key="10">
    <source>
        <dbReference type="SAM" id="MobiDB-lite"/>
    </source>
</evidence>
<dbReference type="InterPro" id="IPR051045">
    <property type="entry name" value="TonB-dependent_transducer"/>
</dbReference>
<feature type="compositionally biased region" description="Basic and acidic residues" evidence="10">
    <location>
        <begin position="104"/>
        <end position="121"/>
    </location>
</feature>
<evidence type="ECO:0000256" key="5">
    <source>
        <dbReference type="ARBA" id="ARBA00022519"/>
    </source>
</evidence>
<dbReference type="PROSITE" id="PS52015">
    <property type="entry name" value="TONB_CTD"/>
    <property type="match status" value="1"/>
</dbReference>
<evidence type="ECO:0000313" key="14">
    <source>
        <dbReference type="Proteomes" id="UP000017800"/>
    </source>
</evidence>
<evidence type="ECO:0000256" key="9">
    <source>
        <dbReference type="ARBA" id="ARBA00023136"/>
    </source>
</evidence>
<keyword evidence="14" id="KW-1185">Reference proteome</keyword>
<dbReference type="EMBL" id="BAUJ01000007">
    <property type="protein sequence ID" value="GAD88599.1"/>
    <property type="molecule type" value="Genomic_DNA"/>
</dbReference>
<dbReference type="PANTHER" id="PTHR33446">
    <property type="entry name" value="PROTEIN TONB-RELATED"/>
    <property type="match status" value="1"/>
</dbReference>
<dbReference type="InterPro" id="IPR006260">
    <property type="entry name" value="TonB/TolA_C"/>
</dbReference>
<dbReference type="GO" id="GO:0098797">
    <property type="term" value="C:plasma membrane protein complex"/>
    <property type="evidence" value="ECO:0007669"/>
    <property type="project" value="TreeGrafter"/>
</dbReference>
<dbReference type="InterPro" id="IPR037682">
    <property type="entry name" value="TonB_C"/>
</dbReference>
<evidence type="ECO:0000256" key="6">
    <source>
        <dbReference type="ARBA" id="ARBA00022692"/>
    </source>
</evidence>
<dbReference type="SUPFAM" id="SSF74653">
    <property type="entry name" value="TolA/TonB C-terminal domain"/>
    <property type="match status" value="1"/>
</dbReference>
<dbReference type="GO" id="GO:0031992">
    <property type="term" value="F:energy transducer activity"/>
    <property type="evidence" value="ECO:0007669"/>
    <property type="project" value="TreeGrafter"/>
</dbReference>
<keyword evidence="6 11" id="KW-0812">Transmembrane</keyword>